<dbReference type="RefSeq" id="WP_014389087.1">
    <property type="nucleotide sequence ID" value="NC_017025.1"/>
</dbReference>
<keyword evidence="2" id="KW-1185">Reference proteome</keyword>
<reference evidence="2" key="2">
    <citation type="submission" date="2012-03" db="EMBL/GenBank/DDBJ databases">
        <title>Complete genome sequence of Flavobacterium indicum GPTSA100-9T, isolated from warm spring water.</title>
        <authorList>
            <person name="Barbier P."/>
            <person name="Houel A."/>
            <person name="Loux V."/>
            <person name="Poulain J."/>
            <person name="Bernardet J.-F."/>
            <person name="Touchon M."/>
            <person name="Duchaud E."/>
        </authorList>
    </citation>
    <scope>NUCLEOTIDE SEQUENCE [LARGE SCALE GENOMIC DNA]</scope>
    <source>
        <strain evidence="2">DSM 17447 / CIP 109464 / GPTSA100-9</strain>
    </source>
</reference>
<dbReference type="PROSITE" id="PS51257">
    <property type="entry name" value="PROKAR_LIPOPROTEIN"/>
    <property type="match status" value="1"/>
</dbReference>
<dbReference type="HOGENOM" id="CLU_1259875_0_0_10"/>
<dbReference type="PATRIC" id="fig|1094466.5.peg.2003"/>
<name>H8XVK5_FLAIG</name>
<dbReference type="OrthoDB" id="1346349at2"/>
<proteinExistence type="predicted"/>
<dbReference type="AlphaFoldDB" id="H8XVK5"/>
<evidence type="ECO:0000313" key="2">
    <source>
        <dbReference type="Proteomes" id="UP000007599"/>
    </source>
</evidence>
<dbReference type="Proteomes" id="UP000007599">
    <property type="component" value="Chromosome I"/>
</dbReference>
<organism evidence="1 2">
    <name type="scientific">Flavobacterium indicum (strain DSM 17447 / CIP 109464 / GPTSA100-9)</name>
    <dbReference type="NCBI Taxonomy" id="1094466"/>
    <lineage>
        <taxon>Bacteria</taxon>
        <taxon>Pseudomonadati</taxon>
        <taxon>Bacteroidota</taxon>
        <taxon>Flavobacteriia</taxon>
        <taxon>Flavobacteriales</taxon>
        <taxon>Flavobacteriaceae</taxon>
        <taxon>Flavobacterium</taxon>
    </lineage>
</organism>
<keyword evidence="1" id="KW-0449">Lipoprotein</keyword>
<dbReference type="KEGG" id="fin:KQS_10200"/>
<reference evidence="1 2" key="1">
    <citation type="journal article" date="2012" name="J. Bacteriol.">
        <title>Complete Genome Sequence of Flavobacterium indicum GPSTA100-9T, Isolated from Warm Spring Water.</title>
        <authorList>
            <person name="Barbier P."/>
            <person name="Houel A."/>
            <person name="Loux V."/>
            <person name="Poulain J."/>
            <person name="Bernardet J.F."/>
            <person name="Touchon M."/>
            <person name="Duchaud E."/>
        </authorList>
    </citation>
    <scope>NUCLEOTIDE SEQUENCE [LARGE SCALE GENOMIC DNA]</scope>
    <source>
        <strain evidence="2">DSM 17447 / CIP 109464 / GPTSA100-9</strain>
    </source>
</reference>
<dbReference type="eggNOG" id="ENOG5033XMH">
    <property type="taxonomic scope" value="Bacteria"/>
</dbReference>
<gene>
    <name evidence="1" type="ordered locus">KQS_10200</name>
</gene>
<protein>
    <submittedName>
        <fullName evidence="1">Probable lipoprotein</fullName>
    </submittedName>
</protein>
<sequence length="218" mass="25242">MKKITLGIGFLLTSLIVVVSCKSEEEKKAEKTIAEYERFVDSLNQVTMDEAEPNLAKIEAEFELKSKEAEKAMEEFSEKERAKKVATLKTTKTKYTKYSETVKNKIVKSSLLPMQALRNSLFGVGKVNENRNFNWVTKENALNVYEQLFDVYKEHNHEYTKAEIDEIKLLLLALNERKKIIEEELPSRESSRIGVIKFKMNTKLRIDRIGARSEKIEN</sequence>
<evidence type="ECO:0000313" key="1">
    <source>
        <dbReference type="EMBL" id="CCG53969.1"/>
    </source>
</evidence>
<accession>H8XVK5</accession>
<dbReference type="EMBL" id="HE774682">
    <property type="protein sequence ID" value="CCG53969.1"/>
    <property type="molecule type" value="Genomic_DNA"/>
</dbReference>